<reference evidence="2 3" key="1">
    <citation type="submission" date="2014-04" db="EMBL/GenBank/DDBJ databases">
        <authorList>
            <consortium name="DOE Joint Genome Institute"/>
            <person name="Kuo A."/>
            <person name="Kohler A."/>
            <person name="Nagy L.G."/>
            <person name="Floudas D."/>
            <person name="Copeland A."/>
            <person name="Barry K.W."/>
            <person name="Cichocki N."/>
            <person name="Veneault-Fourrey C."/>
            <person name="LaButti K."/>
            <person name="Lindquist E.A."/>
            <person name="Lipzen A."/>
            <person name="Lundell T."/>
            <person name="Morin E."/>
            <person name="Murat C."/>
            <person name="Sun H."/>
            <person name="Tunlid A."/>
            <person name="Henrissat B."/>
            <person name="Grigoriev I.V."/>
            <person name="Hibbett D.S."/>
            <person name="Martin F."/>
            <person name="Nordberg H.P."/>
            <person name="Cantor M.N."/>
            <person name="Hua S.X."/>
        </authorList>
    </citation>
    <scope>NUCLEOTIDE SEQUENCE [LARGE SCALE GENOMIC DNA]</scope>
    <source>
        <strain evidence="2 3">LaAM-08-1</strain>
    </source>
</reference>
<proteinExistence type="predicted"/>
<gene>
    <name evidence="2" type="ORF">K443DRAFT_238574</name>
</gene>
<accession>A0A0C9XJ85</accession>
<dbReference type="AlphaFoldDB" id="A0A0C9XJ85"/>
<protein>
    <submittedName>
        <fullName evidence="2">Uncharacterized protein</fullName>
    </submittedName>
</protein>
<dbReference type="EMBL" id="KN838687">
    <property type="protein sequence ID" value="KIJ97661.1"/>
    <property type="molecule type" value="Genomic_DNA"/>
</dbReference>
<keyword evidence="1" id="KW-0812">Transmembrane</keyword>
<name>A0A0C9XJ85_9AGAR</name>
<evidence type="ECO:0000313" key="3">
    <source>
        <dbReference type="Proteomes" id="UP000054477"/>
    </source>
</evidence>
<dbReference type="HOGENOM" id="CLU_1886081_0_0_1"/>
<keyword evidence="3" id="KW-1185">Reference proteome</keyword>
<keyword evidence="1" id="KW-1133">Transmembrane helix</keyword>
<evidence type="ECO:0000256" key="1">
    <source>
        <dbReference type="SAM" id="Phobius"/>
    </source>
</evidence>
<reference evidence="3" key="2">
    <citation type="submission" date="2015-01" db="EMBL/GenBank/DDBJ databases">
        <title>Evolutionary Origins and Diversification of the Mycorrhizal Mutualists.</title>
        <authorList>
            <consortium name="DOE Joint Genome Institute"/>
            <consortium name="Mycorrhizal Genomics Consortium"/>
            <person name="Kohler A."/>
            <person name="Kuo A."/>
            <person name="Nagy L.G."/>
            <person name="Floudas D."/>
            <person name="Copeland A."/>
            <person name="Barry K.W."/>
            <person name="Cichocki N."/>
            <person name="Veneault-Fourrey C."/>
            <person name="LaButti K."/>
            <person name="Lindquist E.A."/>
            <person name="Lipzen A."/>
            <person name="Lundell T."/>
            <person name="Morin E."/>
            <person name="Murat C."/>
            <person name="Riley R."/>
            <person name="Ohm R."/>
            <person name="Sun H."/>
            <person name="Tunlid A."/>
            <person name="Henrissat B."/>
            <person name="Grigoriev I.V."/>
            <person name="Hibbett D.S."/>
            <person name="Martin F."/>
        </authorList>
    </citation>
    <scope>NUCLEOTIDE SEQUENCE [LARGE SCALE GENOMIC DNA]</scope>
    <source>
        <strain evidence="3">LaAM-08-1</strain>
    </source>
</reference>
<dbReference type="Proteomes" id="UP000054477">
    <property type="component" value="Unassembled WGS sequence"/>
</dbReference>
<organism evidence="2 3">
    <name type="scientific">Laccaria amethystina LaAM-08-1</name>
    <dbReference type="NCBI Taxonomy" id="1095629"/>
    <lineage>
        <taxon>Eukaryota</taxon>
        <taxon>Fungi</taxon>
        <taxon>Dikarya</taxon>
        <taxon>Basidiomycota</taxon>
        <taxon>Agaricomycotina</taxon>
        <taxon>Agaricomycetes</taxon>
        <taxon>Agaricomycetidae</taxon>
        <taxon>Agaricales</taxon>
        <taxon>Agaricineae</taxon>
        <taxon>Hydnangiaceae</taxon>
        <taxon>Laccaria</taxon>
    </lineage>
</organism>
<keyword evidence="1" id="KW-0472">Membrane</keyword>
<sequence>MLSSGSKVHVWSVSFVEVAVIIFGLFEKKSQVLSTVKKIRLLFDVGRHQADVRNPPPFFGQLRYGCLIGLERCAILLMSLPRLTCLCSPGTARLELKLPRSGTLPTSTESAVYAIGHRCGMHMVNNRYIERLGLC</sequence>
<feature type="transmembrane region" description="Helical" evidence="1">
    <location>
        <begin position="6"/>
        <end position="26"/>
    </location>
</feature>
<evidence type="ECO:0000313" key="2">
    <source>
        <dbReference type="EMBL" id="KIJ97661.1"/>
    </source>
</evidence>